<sequence length="292" mass="33223">MVECNGEWNGECNQMIKLITISLCKRTDAFRMNLCDLWEKAETPSEGRGVQKNRPGPERGQSPVAAQGYERCHDGSRQFLDDVGVILPKRVDSEQHRKPHPPKPATKRKIEDELSESEEPCASGSKSTKQKLKELGYPLLHEDNAVIQALKRYTKDVGDGLLASITPIRRMLGYVQFMAEDKSGSGWQLLLDTERMTEYNHLLRGTGASPSTAKNYCDKILTVMKLAESYFFDQPGMPTDPNDHKAYMGNLKKSMIRMRKFRDSRKLERERDLADKRAQLGECLPDVSVWEE</sequence>
<accession>A0A6P8ZUJ1</accession>
<keyword evidence="2" id="KW-1185">Reference proteome</keyword>
<protein>
    <submittedName>
        <fullName evidence="3">Uncharacterized protein LOC117649893</fullName>
    </submittedName>
</protein>
<dbReference type="GeneID" id="117649893"/>
<feature type="region of interest" description="Disordered" evidence="1">
    <location>
        <begin position="42"/>
        <end position="68"/>
    </location>
</feature>
<dbReference type="KEGG" id="tpal:117649893"/>
<gene>
    <name evidence="3" type="primary">LOC117649893</name>
</gene>
<evidence type="ECO:0000313" key="2">
    <source>
        <dbReference type="Proteomes" id="UP000515158"/>
    </source>
</evidence>
<reference evidence="3" key="1">
    <citation type="submission" date="2025-08" db="UniProtKB">
        <authorList>
            <consortium name="RefSeq"/>
        </authorList>
    </citation>
    <scope>IDENTIFICATION</scope>
    <source>
        <tissue evidence="3">Total insect</tissue>
    </source>
</reference>
<evidence type="ECO:0000313" key="3">
    <source>
        <dbReference type="RefSeq" id="XP_034248967.1"/>
    </source>
</evidence>
<name>A0A6P8ZUJ1_THRPL</name>
<dbReference type="Proteomes" id="UP000515158">
    <property type="component" value="Unplaced"/>
</dbReference>
<proteinExistence type="predicted"/>
<dbReference type="InParanoid" id="A0A6P8ZUJ1"/>
<dbReference type="AlphaFoldDB" id="A0A6P8ZUJ1"/>
<organism evidence="3">
    <name type="scientific">Thrips palmi</name>
    <name type="common">Melon thrips</name>
    <dbReference type="NCBI Taxonomy" id="161013"/>
    <lineage>
        <taxon>Eukaryota</taxon>
        <taxon>Metazoa</taxon>
        <taxon>Ecdysozoa</taxon>
        <taxon>Arthropoda</taxon>
        <taxon>Hexapoda</taxon>
        <taxon>Insecta</taxon>
        <taxon>Pterygota</taxon>
        <taxon>Neoptera</taxon>
        <taxon>Paraneoptera</taxon>
        <taxon>Thysanoptera</taxon>
        <taxon>Terebrantia</taxon>
        <taxon>Thripoidea</taxon>
        <taxon>Thripidae</taxon>
        <taxon>Thrips</taxon>
    </lineage>
</organism>
<evidence type="ECO:0000256" key="1">
    <source>
        <dbReference type="SAM" id="MobiDB-lite"/>
    </source>
</evidence>
<feature type="compositionally biased region" description="Basic residues" evidence="1">
    <location>
        <begin position="97"/>
        <end position="107"/>
    </location>
</feature>
<dbReference type="RefSeq" id="XP_034248967.1">
    <property type="nucleotide sequence ID" value="XM_034393076.1"/>
</dbReference>
<feature type="region of interest" description="Disordered" evidence="1">
    <location>
        <begin position="90"/>
        <end position="129"/>
    </location>
</feature>